<dbReference type="Gene3D" id="3.40.50.12140">
    <property type="entry name" value="Domain of unknown function DUF4159"/>
    <property type="match status" value="1"/>
</dbReference>
<dbReference type="PATRIC" id="fig|1244869.3.peg.3203"/>
<dbReference type="InterPro" id="IPR025297">
    <property type="entry name" value="DUF4159"/>
</dbReference>
<dbReference type="Gene3D" id="3.40.50.880">
    <property type="match status" value="1"/>
</dbReference>
<keyword evidence="1" id="KW-0472">Membrane</keyword>
<feature type="transmembrane region" description="Helical" evidence="1">
    <location>
        <begin position="61"/>
        <end position="80"/>
    </location>
</feature>
<keyword evidence="1" id="KW-0812">Transmembrane</keyword>
<dbReference type="PANTHER" id="PTHR37464">
    <property type="entry name" value="BLL2463 PROTEIN"/>
    <property type="match status" value="1"/>
</dbReference>
<dbReference type="SUPFAM" id="SSF52317">
    <property type="entry name" value="Class I glutamine amidotransferase-like"/>
    <property type="match status" value="1"/>
</dbReference>
<dbReference type="InterPro" id="IPR029062">
    <property type="entry name" value="Class_I_gatase-like"/>
</dbReference>
<organism evidence="4 5">
    <name type="scientific">Paramagnetospirillum caucaseum</name>
    <dbReference type="NCBI Taxonomy" id="1244869"/>
    <lineage>
        <taxon>Bacteria</taxon>
        <taxon>Pseudomonadati</taxon>
        <taxon>Pseudomonadota</taxon>
        <taxon>Alphaproteobacteria</taxon>
        <taxon>Rhodospirillales</taxon>
        <taxon>Magnetospirillaceae</taxon>
        <taxon>Paramagnetospirillum</taxon>
    </lineage>
</organism>
<dbReference type="Pfam" id="PF07584">
    <property type="entry name" value="BatA"/>
    <property type="match status" value="1"/>
</dbReference>
<dbReference type="eggNOG" id="ENOG502Z7KE">
    <property type="taxonomic scope" value="Bacteria"/>
</dbReference>
<evidence type="ECO:0000259" key="3">
    <source>
        <dbReference type="Pfam" id="PF13709"/>
    </source>
</evidence>
<dbReference type="CDD" id="cd03143">
    <property type="entry name" value="A4_beta-galactosidase_middle_domain"/>
    <property type="match status" value="1"/>
</dbReference>
<comment type="caution">
    <text evidence="4">The sequence shown here is derived from an EMBL/GenBank/DDBJ whole genome shotgun (WGS) entry which is preliminary data.</text>
</comment>
<evidence type="ECO:0008006" key="6">
    <source>
        <dbReference type="Google" id="ProtNLM"/>
    </source>
</evidence>
<evidence type="ECO:0000256" key="1">
    <source>
        <dbReference type="SAM" id="Phobius"/>
    </source>
</evidence>
<evidence type="ECO:0000313" key="5">
    <source>
        <dbReference type="Proteomes" id="UP000011744"/>
    </source>
</evidence>
<keyword evidence="1" id="KW-1133">Transmembrane helix</keyword>
<gene>
    <name evidence="4" type="ORF">H261_15974</name>
</gene>
<feature type="domain" description="Aerotolerance regulator N-terminal" evidence="2">
    <location>
        <begin position="8"/>
        <end position="81"/>
    </location>
</feature>
<evidence type="ECO:0000313" key="4">
    <source>
        <dbReference type="EMBL" id="EME68894.1"/>
    </source>
</evidence>
<protein>
    <recommendedName>
        <fullName evidence="6">N-terminal double-transmembrane domain-containing protein</fullName>
    </recommendedName>
</protein>
<dbReference type="OrthoDB" id="9773014at2"/>
<dbReference type="RefSeq" id="WP_008619408.1">
    <property type="nucleotide sequence ID" value="NZ_AONQ01000048.1"/>
</dbReference>
<proteinExistence type="predicted"/>
<name>M3A8Q3_9PROT</name>
<dbReference type="EMBL" id="AONQ01000048">
    <property type="protein sequence ID" value="EME68894.1"/>
    <property type="molecule type" value="Genomic_DNA"/>
</dbReference>
<dbReference type="Proteomes" id="UP000011744">
    <property type="component" value="Unassembled WGS sequence"/>
</dbReference>
<keyword evidence="5" id="KW-1185">Reference proteome</keyword>
<feature type="transmembrane region" description="Helical" evidence="1">
    <location>
        <begin position="6"/>
        <end position="28"/>
    </location>
</feature>
<sequence length="902" mass="94352">MTFLPGLAFAAPWALMLLAGLPLLWRLLRVTPPRPRRVAFPALALLLGLDTQRRQAESTPFWLLLLRLLLAALLILAAAGPSLDPRPAGRVEGPLLAVIDDGWAAARDWDRRRTHLDGLLAAAERTGRPVLLLGTAPPADGGPVALGRLTTATEARTLAAGMEPKPWPTDRAAALRALETLPFDRAGRVAWLNDGLADPADGALSRRLQGLGGGLEVVTGRSGRLLLPPAAGSAAERLMPVARRLPTAEAEAFAIRARDAAGAVLARSEGRFEPGRATAEAAIDLPTQLRNRLVRLEIEGERAAGATLLLDEASRRRSVGLAGGDPSSAPLLDRLYYVERALAPHAELKRGEAAELAAAPGLDVVILADVPLAPGPTAARLAARVEQGAVLVRFAGPLMAPNNAQGSAADDPLLPVRLLAGGRALGGVLSWTTPMRLAPFPDASPFHGLAIPGDVEIRSQVLAEPGLELTSRTWASLTDGTPLVTAQRMGKGLVVLIHTSANAEWGNLALSGLFVDMLRRLTALSQAGAAPAAQAGALAPAELLDGLGRLAPAAGIAAPLERDALATAVPQPRHPPGFYGPAEARTAFNLGPALPPAAPFAPPPGAAAAELGESLPGLDFRPALLLAALALALADLAATLALRGLLWRVAAVIALLWPAGGVRAQSLALEAGLATRLACVATRDAALDRLCLAGLRGLSVRLAERSTAELAEPMLVDPGRDPVLFFPLLYWRITPGQPQPSEQAVETLNAYMAKGGVILFDTADEGQAGAGPDTAELTRLRRLVAGLALPPLAPMGADHVLNRSFYLLKSVPGRWDGATLWVSQGAEAGNDGVSPVVLGGNDWMAAWAVDERGRPIHAVVPGGERQRELAYRFGINLVMYALTGNYKADQVHLPAILDRLKR</sequence>
<dbReference type="PANTHER" id="PTHR37464:SF1">
    <property type="entry name" value="BLL2463 PROTEIN"/>
    <property type="match status" value="1"/>
</dbReference>
<reference evidence="4 5" key="1">
    <citation type="journal article" date="2014" name="Genome Announc.">
        <title>Draft Genome Sequence of Magnetospirillum sp. Strain SO-1, a Freshwater Magnetotactic Bacterium Isolated from the Ol'khovka River, Russia.</title>
        <authorList>
            <person name="Grouzdev D.S."/>
            <person name="Dziuba M.V."/>
            <person name="Sukhacheva M.S."/>
            <person name="Mardanov A.V."/>
            <person name="Beletskiy A.V."/>
            <person name="Kuznetsov B.B."/>
            <person name="Skryabin K.G."/>
        </authorList>
    </citation>
    <scope>NUCLEOTIDE SEQUENCE [LARGE SCALE GENOMIC DNA]</scope>
    <source>
        <strain evidence="4 5">SO-1</strain>
    </source>
</reference>
<dbReference type="STRING" id="1244869.H261_15974"/>
<feature type="domain" description="DUF4159" evidence="3">
    <location>
        <begin position="676"/>
        <end position="882"/>
    </location>
</feature>
<dbReference type="Pfam" id="PF13709">
    <property type="entry name" value="DUF4159"/>
    <property type="match status" value="1"/>
</dbReference>
<dbReference type="NCBIfam" id="TIGR02226">
    <property type="entry name" value="two_anch"/>
    <property type="match status" value="1"/>
</dbReference>
<accession>M3A8Q3</accession>
<dbReference type="InterPro" id="IPR024163">
    <property type="entry name" value="Aerotolerance_reg_N"/>
</dbReference>
<evidence type="ECO:0000259" key="2">
    <source>
        <dbReference type="Pfam" id="PF07584"/>
    </source>
</evidence>
<dbReference type="AlphaFoldDB" id="M3A8Q3"/>
<dbReference type="InterPro" id="IPR011933">
    <property type="entry name" value="Double_TM_dom"/>
</dbReference>